<evidence type="ECO:0000259" key="2">
    <source>
        <dbReference type="PROSITE" id="PS50158"/>
    </source>
</evidence>
<keyword evidence="1" id="KW-0479">Metal-binding</keyword>
<sequence>MRVKCSVVNSYSNSVGYVRNVPRRYTDTALFEILQDQGVICAQRQSGFIRYNNASVGDTATGTVVLTFLPDRRLPTTVTIGLISYEVTRRLTLPIQCFNCQRLGHYAKNCTMSIACRLCGGAHYYTECKDRNKPHCVNCGEAHPSTYWRCPVRLTFASSDSRNSWLESAVKS</sequence>
<dbReference type="PROSITE" id="PS50158">
    <property type="entry name" value="ZF_CCHC"/>
    <property type="match status" value="1"/>
</dbReference>
<dbReference type="InterPro" id="IPR001878">
    <property type="entry name" value="Znf_CCHC"/>
</dbReference>
<reference evidence="3" key="1">
    <citation type="journal article" date="2020" name="Cell">
        <title>Large-Scale Comparative Analyses of Tick Genomes Elucidate Their Genetic Diversity and Vector Capacities.</title>
        <authorList>
            <consortium name="Tick Genome and Microbiome Consortium (TIGMIC)"/>
            <person name="Jia N."/>
            <person name="Wang J."/>
            <person name="Shi W."/>
            <person name="Du L."/>
            <person name="Sun Y."/>
            <person name="Zhan W."/>
            <person name="Jiang J.F."/>
            <person name="Wang Q."/>
            <person name="Zhang B."/>
            <person name="Ji P."/>
            <person name="Bell-Sakyi L."/>
            <person name="Cui X.M."/>
            <person name="Yuan T.T."/>
            <person name="Jiang B.G."/>
            <person name="Yang W.F."/>
            <person name="Lam T.T."/>
            <person name="Chang Q.C."/>
            <person name="Ding S.J."/>
            <person name="Wang X.J."/>
            <person name="Zhu J.G."/>
            <person name="Ruan X.D."/>
            <person name="Zhao L."/>
            <person name="Wei J.T."/>
            <person name="Ye R.Z."/>
            <person name="Que T.C."/>
            <person name="Du C.H."/>
            <person name="Zhou Y.H."/>
            <person name="Cheng J.X."/>
            <person name="Dai P.F."/>
            <person name="Guo W.B."/>
            <person name="Han X.H."/>
            <person name="Huang E.J."/>
            <person name="Li L.F."/>
            <person name="Wei W."/>
            <person name="Gao Y.C."/>
            <person name="Liu J.Z."/>
            <person name="Shao H.Z."/>
            <person name="Wang X."/>
            <person name="Wang C.C."/>
            <person name="Yang T.C."/>
            <person name="Huo Q.B."/>
            <person name="Li W."/>
            <person name="Chen H.Y."/>
            <person name="Chen S.E."/>
            <person name="Zhou L.G."/>
            <person name="Ni X.B."/>
            <person name="Tian J.H."/>
            <person name="Sheng Y."/>
            <person name="Liu T."/>
            <person name="Pan Y.S."/>
            <person name="Xia L.Y."/>
            <person name="Li J."/>
            <person name="Zhao F."/>
            <person name="Cao W.C."/>
        </authorList>
    </citation>
    <scope>NUCLEOTIDE SEQUENCE</scope>
    <source>
        <strain evidence="3">Rsan-2018</strain>
    </source>
</reference>
<organism evidence="3 4">
    <name type="scientific">Rhipicephalus sanguineus</name>
    <name type="common">Brown dog tick</name>
    <name type="synonym">Ixodes sanguineus</name>
    <dbReference type="NCBI Taxonomy" id="34632"/>
    <lineage>
        <taxon>Eukaryota</taxon>
        <taxon>Metazoa</taxon>
        <taxon>Ecdysozoa</taxon>
        <taxon>Arthropoda</taxon>
        <taxon>Chelicerata</taxon>
        <taxon>Arachnida</taxon>
        <taxon>Acari</taxon>
        <taxon>Parasitiformes</taxon>
        <taxon>Ixodida</taxon>
        <taxon>Ixodoidea</taxon>
        <taxon>Ixodidae</taxon>
        <taxon>Rhipicephalinae</taxon>
        <taxon>Rhipicephalus</taxon>
        <taxon>Rhipicephalus</taxon>
    </lineage>
</organism>
<name>A0A9D4QF90_RHISA</name>
<dbReference type="GO" id="GO:0003676">
    <property type="term" value="F:nucleic acid binding"/>
    <property type="evidence" value="ECO:0007669"/>
    <property type="project" value="InterPro"/>
</dbReference>
<feature type="domain" description="CCHC-type" evidence="2">
    <location>
        <begin position="97"/>
        <end position="110"/>
    </location>
</feature>
<protein>
    <recommendedName>
        <fullName evidence="2">CCHC-type domain-containing protein</fullName>
    </recommendedName>
</protein>
<accession>A0A9D4QF90</accession>
<keyword evidence="1" id="KW-0862">Zinc</keyword>
<dbReference type="SUPFAM" id="SSF57756">
    <property type="entry name" value="Retrovirus zinc finger-like domains"/>
    <property type="match status" value="1"/>
</dbReference>
<proteinExistence type="predicted"/>
<dbReference type="Gene3D" id="4.10.60.10">
    <property type="entry name" value="Zinc finger, CCHC-type"/>
    <property type="match status" value="1"/>
</dbReference>
<evidence type="ECO:0000256" key="1">
    <source>
        <dbReference type="PROSITE-ProRule" id="PRU00047"/>
    </source>
</evidence>
<keyword evidence="4" id="KW-1185">Reference proteome</keyword>
<dbReference type="Proteomes" id="UP000821837">
    <property type="component" value="Chromosome 10"/>
</dbReference>
<dbReference type="GO" id="GO:0008270">
    <property type="term" value="F:zinc ion binding"/>
    <property type="evidence" value="ECO:0007669"/>
    <property type="project" value="UniProtKB-KW"/>
</dbReference>
<dbReference type="InterPro" id="IPR036875">
    <property type="entry name" value="Znf_CCHC_sf"/>
</dbReference>
<gene>
    <name evidence="3" type="ORF">HPB52_008610</name>
</gene>
<evidence type="ECO:0000313" key="4">
    <source>
        <dbReference type="Proteomes" id="UP000821837"/>
    </source>
</evidence>
<dbReference type="Pfam" id="PF00098">
    <property type="entry name" value="zf-CCHC"/>
    <property type="match status" value="1"/>
</dbReference>
<keyword evidence="1" id="KW-0863">Zinc-finger</keyword>
<reference evidence="3" key="2">
    <citation type="submission" date="2021-09" db="EMBL/GenBank/DDBJ databases">
        <authorList>
            <person name="Jia N."/>
            <person name="Wang J."/>
            <person name="Shi W."/>
            <person name="Du L."/>
            <person name="Sun Y."/>
            <person name="Zhan W."/>
            <person name="Jiang J."/>
            <person name="Wang Q."/>
            <person name="Zhang B."/>
            <person name="Ji P."/>
            <person name="Sakyi L.B."/>
            <person name="Cui X."/>
            <person name="Yuan T."/>
            <person name="Jiang B."/>
            <person name="Yang W."/>
            <person name="Lam T.T.-Y."/>
            <person name="Chang Q."/>
            <person name="Ding S."/>
            <person name="Wang X."/>
            <person name="Zhu J."/>
            <person name="Ruan X."/>
            <person name="Zhao L."/>
            <person name="Wei J."/>
            <person name="Que T."/>
            <person name="Du C."/>
            <person name="Cheng J."/>
            <person name="Dai P."/>
            <person name="Han X."/>
            <person name="Huang E."/>
            <person name="Gao Y."/>
            <person name="Liu J."/>
            <person name="Shao H."/>
            <person name="Ye R."/>
            <person name="Li L."/>
            <person name="Wei W."/>
            <person name="Wang X."/>
            <person name="Wang C."/>
            <person name="Huo Q."/>
            <person name="Li W."/>
            <person name="Guo W."/>
            <person name="Chen H."/>
            <person name="Chen S."/>
            <person name="Zhou L."/>
            <person name="Zhou L."/>
            <person name="Ni X."/>
            <person name="Tian J."/>
            <person name="Zhou Y."/>
            <person name="Sheng Y."/>
            <person name="Liu T."/>
            <person name="Pan Y."/>
            <person name="Xia L."/>
            <person name="Li J."/>
            <person name="Zhao F."/>
            <person name="Cao W."/>
        </authorList>
    </citation>
    <scope>NUCLEOTIDE SEQUENCE</scope>
    <source>
        <strain evidence="3">Rsan-2018</strain>
        <tissue evidence="3">Larvae</tissue>
    </source>
</reference>
<comment type="caution">
    <text evidence="3">The sequence shown here is derived from an EMBL/GenBank/DDBJ whole genome shotgun (WGS) entry which is preliminary data.</text>
</comment>
<dbReference type="EMBL" id="JABSTV010001246">
    <property type="protein sequence ID" value="KAH7976069.1"/>
    <property type="molecule type" value="Genomic_DNA"/>
</dbReference>
<dbReference type="VEuPathDB" id="VectorBase:RSAN_057083"/>
<dbReference type="AlphaFoldDB" id="A0A9D4QF90"/>
<dbReference type="SMART" id="SM00343">
    <property type="entry name" value="ZnF_C2HC"/>
    <property type="match status" value="2"/>
</dbReference>
<evidence type="ECO:0000313" key="3">
    <source>
        <dbReference type="EMBL" id="KAH7976069.1"/>
    </source>
</evidence>